<gene>
    <name evidence="1" type="ORF">CYMTET_48555</name>
</gene>
<accession>A0AAE0BS12</accession>
<keyword evidence="2" id="KW-1185">Reference proteome</keyword>
<dbReference type="InterPro" id="IPR043502">
    <property type="entry name" value="DNA/RNA_pol_sf"/>
</dbReference>
<evidence type="ECO:0000313" key="2">
    <source>
        <dbReference type="Proteomes" id="UP001190700"/>
    </source>
</evidence>
<evidence type="ECO:0000313" key="1">
    <source>
        <dbReference type="EMBL" id="KAK3241708.1"/>
    </source>
</evidence>
<dbReference type="Proteomes" id="UP001190700">
    <property type="component" value="Unassembled WGS sequence"/>
</dbReference>
<organism evidence="1 2">
    <name type="scientific">Cymbomonas tetramitiformis</name>
    <dbReference type="NCBI Taxonomy" id="36881"/>
    <lineage>
        <taxon>Eukaryota</taxon>
        <taxon>Viridiplantae</taxon>
        <taxon>Chlorophyta</taxon>
        <taxon>Pyramimonadophyceae</taxon>
        <taxon>Pyramimonadales</taxon>
        <taxon>Pyramimonadaceae</taxon>
        <taxon>Cymbomonas</taxon>
    </lineage>
</organism>
<reference evidence="1 2" key="1">
    <citation type="journal article" date="2015" name="Genome Biol. Evol.">
        <title>Comparative Genomics of a Bacterivorous Green Alga Reveals Evolutionary Causalities and Consequences of Phago-Mixotrophic Mode of Nutrition.</title>
        <authorList>
            <person name="Burns J.A."/>
            <person name="Paasch A."/>
            <person name="Narechania A."/>
            <person name="Kim E."/>
        </authorList>
    </citation>
    <scope>NUCLEOTIDE SEQUENCE [LARGE SCALE GENOMIC DNA]</scope>
    <source>
        <strain evidence="1 2">PLY_AMNH</strain>
    </source>
</reference>
<comment type="caution">
    <text evidence="1">The sequence shown here is derived from an EMBL/GenBank/DDBJ whole genome shotgun (WGS) entry which is preliminary data.</text>
</comment>
<dbReference type="SUPFAM" id="SSF56672">
    <property type="entry name" value="DNA/RNA polymerases"/>
    <property type="match status" value="1"/>
</dbReference>
<protein>
    <submittedName>
        <fullName evidence="1">Uncharacterized protein</fullName>
    </submittedName>
</protein>
<proteinExistence type="predicted"/>
<sequence length="166" mass="19687">MEMLKKLRRLAKPGDWCFSFNLQDGLHALGIHPDFQWFMQFDLQGELFQCSAIPFGWNDASRVFCKFVCVMVEAVRSPQAAEDWKEIKKLQDGSVVRQRWWNGRKIWRSPMRAKLHTDSSMMAWGGVLNLKYPVRGFWPDEMRNWRITHLDLEAMYKTVQAFLKEL</sequence>
<dbReference type="AlphaFoldDB" id="A0AAE0BS12"/>
<name>A0AAE0BS12_9CHLO</name>
<dbReference type="EMBL" id="LGRX02033331">
    <property type="protein sequence ID" value="KAK3241708.1"/>
    <property type="molecule type" value="Genomic_DNA"/>
</dbReference>